<dbReference type="HOGENOM" id="CLU_3384175_0_0_11"/>
<protein>
    <submittedName>
        <fullName evidence="1">Uncharacterized protein</fullName>
    </submittedName>
</protein>
<organism evidence="1 2">
    <name type="scientific">Streptomyces violaceusniger (strain Tu 4113)</name>
    <dbReference type="NCBI Taxonomy" id="653045"/>
    <lineage>
        <taxon>Bacteria</taxon>
        <taxon>Bacillati</taxon>
        <taxon>Actinomycetota</taxon>
        <taxon>Actinomycetes</taxon>
        <taxon>Kitasatosporales</taxon>
        <taxon>Streptomycetaceae</taxon>
        <taxon>Streptomyces</taxon>
        <taxon>Streptomyces violaceusniger group</taxon>
    </lineage>
</organism>
<dbReference type="KEGG" id="svl:Strvi_9050"/>
<evidence type="ECO:0000313" key="2">
    <source>
        <dbReference type="Proteomes" id="UP000008703"/>
    </source>
</evidence>
<dbReference type="Proteomes" id="UP000008703">
    <property type="component" value="Chromosome"/>
</dbReference>
<evidence type="ECO:0000313" key="1">
    <source>
        <dbReference type="EMBL" id="AEM88346.1"/>
    </source>
</evidence>
<keyword evidence="2" id="KW-1185">Reference proteome</keyword>
<sequence length="33" mass="3369">MDALVTAAPTSIFTSRHGAGMTVAWIVFAFGAA</sequence>
<dbReference type="AlphaFoldDB" id="G2P9M6"/>
<accession>G2P9M6</accession>
<reference evidence="1" key="1">
    <citation type="submission" date="2011-08" db="EMBL/GenBank/DDBJ databases">
        <title>Complete sequence of chromosome of Streptomyces violaceusniger Tu 4113.</title>
        <authorList>
            <consortium name="US DOE Joint Genome Institute"/>
            <person name="Lucas S."/>
            <person name="Han J."/>
            <person name="Lapidus A."/>
            <person name="Cheng J.-F."/>
            <person name="Goodwin L."/>
            <person name="Pitluck S."/>
            <person name="Peters L."/>
            <person name="Ivanova N."/>
            <person name="Daligault H."/>
            <person name="Detter J.C."/>
            <person name="Han C."/>
            <person name="Tapia R."/>
            <person name="Land M."/>
            <person name="Hauser L."/>
            <person name="Kyrpides N."/>
            <person name="Ivanova N."/>
            <person name="Pagani I."/>
            <person name="Hagen A."/>
            <person name="Katz L."/>
            <person name="Fiedler H.-P."/>
            <person name="Keasling J."/>
            <person name="Fortman J."/>
            <person name="Woyke T."/>
        </authorList>
    </citation>
    <scope>NUCLEOTIDE SEQUENCE [LARGE SCALE GENOMIC DNA]</scope>
    <source>
        <strain evidence="1">Tu 4113</strain>
    </source>
</reference>
<dbReference type="EMBL" id="CP002994">
    <property type="protein sequence ID" value="AEM88346.1"/>
    <property type="molecule type" value="Genomic_DNA"/>
</dbReference>
<name>G2P9M6_STRV4</name>
<proteinExistence type="predicted"/>
<gene>
    <name evidence="1" type="ORF">Strvi_9050</name>
</gene>